<evidence type="ECO:0000256" key="3">
    <source>
        <dbReference type="ARBA" id="ARBA00022448"/>
    </source>
</evidence>
<keyword evidence="8 10" id="KW-0406">Ion transport</keyword>
<dbReference type="NCBIfam" id="TIGR00378">
    <property type="entry name" value="cax"/>
    <property type="match status" value="1"/>
</dbReference>
<dbReference type="AlphaFoldDB" id="A0A194S6D9"/>
<keyword evidence="3 10" id="KW-0813">Transport</keyword>
<dbReference type="InterPro" id="IPR004798">
    <property type="entry name" value="CAX-like"/>
</dbReference>
<keyword evidence="9 10" id="KW-0472">Membrane</keyword>
<accession>A0A194S6D9</accession>
<gene>
    <name evidence="13" type="ORF">RHOBADRAFT_26299</name>
</gene>
<dbReference type="InterPro" id="IPR044880">
    <property type="entry name" value="NCX_ion-bd_dom_sf"/>
</dbReference>
<evidence type="ECO:0000256" key="1">
    <source>
        <dbReference type="ARBA" id="ARBA00004127"/>
    </source>
</evidence>
<evidence type="ECO:0000256" key="2">
    <source>
        <dbReference type="ARBA" id="ARBA00008170"/>
    </source>
</evidence>
<feature type="domain" description="Sodium/calcium exchanger membrane region" evidence="12">
    <location>
        <begin position="86"/>
        <end position="212"/>
    </location>
</feature>
<keyword evidence="10" id="KW-0926">Vacuole</keyword>
<dbReference type="RefSeq" id="XP_018272109.1">
    <property type="nucleotide sequence ID" value="XM_018412741.1"/>
</dbReference>
<evidence type="ECO:0000256" key="9">
    <source>
        <dbReference type="ARBA" id="ARBA00023136"/>
    </source>
</evidence>
<reference evidence="13 14" key="1">
    <citation type="journal article" date="2015" name="Front. Microbiol.">
        <title>Genome sequence of the plant growth promoting endophytic yeast Rhodotorula graminis WP1.</title>
        <authorList>
            <person name="Firrincieli A."/>
            <person name="Otillar R."/>
            <person name="Salamov A."/>
            <person name="Schmutz J."/>
            <person name="Khan Z."/>
            <person name="Redman R.S."/>
            <person name="Fleck N.D."/>
            <person name="Lindquist E."/>
            <person name="Grigoriev I.V."/>
            <person name="Doty S.L."/>
        </authorList>
    </citation>
    <scope>NUCLEOTIDE SEQUENCE [LARGE SCALE GENOMIC DNA]</scope>
    <source>
        <strain evidence="13 14">WP1</strain>
    </source>
</reference>
<feature type="region of interest" description="Disordered" evidence="11">
    <location>
        <begin position="440"/>
        <end position="475"/>
    </location>
</feature>
<keyword evidence="7 10" id="KW-1133">Transmembrane helix</keyword>
<dbReference type="PANTHER" id="PTHR31503:SF22">
    <property type="entry name" value="VACUOLAR CALCIUM ION TRANSPORTER"/>
    <property type="match status" value="1"/>
</dbReference>
<dbReference type="InterPro" id="IPR004713">
    <property type="entry name" value="CaH_exchang"/>
</dbReference>
<dbReference type="GO" id="GO:0006874">
    <property type="term" value="P:intracellular calcium ion homeostasis"/>
    <property type="evidence" value="ECO:0007669"/>
    <property type="project" value="TreeGrafter"/>
</dbReference>
<dbReference type="GO" id="GO:0015369">
    <property type="term" value="F:calcium:proton antiporter activity"/>
    <property type="evidence" value="ECO:0007669"/>
    <property type="project" value="UniProtKB-UniRule"/>
</dbReference>
<feature type="transmembrane region" description="Helical" evidence="10">
    <location>
        <begin position="56"/>
        <end position="74"/>
    </location>
</feature>
<evidence type="ECO:0000256" key="6">
    <source>
        <dbReference type="ARBA" id="ARBA00022837"/>
    </source>
</evidence>
<keyword evidence="5 10" id="KW-0812">Transmembrane</keyword>
<comment type="similarity">
    <text evidence="2 10">Belongs to the Ca(2+):cation antiporter (CaCA) (TC 2.A.19) family.</text>
</comment>
<feature type="transmembrane region" description="Helical" evidence="10">
    <location>
        <begin position="185"/>
        <end position="205"/>
    </location>
</feature>
<feature type="compositionally biased region" description="Polar residues" evidence="11">
    <location>
        <begin position="1"/>
        <end position="15"/>
    </location>
</feature>
<dbReference type="PANTHER" id="PTHR31503">
    <property type="entry name" value="VACUOLAR CALCIUM ION TRANSPORTER"/>
    <property type="match status" value="1"/>
</dbReference>
<sequence>MAPSTSAQRQQSDEQTPLIGGGRNGRSESHSFHDNIGGGGGSHGGAPTVLQSLKNFIFSGWLNLLLVSVPLSFISHFAHWGSTADFIISFIAIVPLASLLGDATEQCSLRLGQTVGGHLFPRARSTFGNAVELIVGVLALKRGELRIVQTSLLGSILSNLLLVLGCSFLVGGLKFKEQQFQATAAQASSSLMVLGTATLVIPAAYRANQLDGSLSNDGPGVLTLLDDFGKKTDISGLLKLSRGTAIVRGSLSFRWYLYFQLRSHHYLFQAEADDDEEEAKMNMPTAVGALVVVTVITSFCADYLVGAIDDFATDFGIPKAFIGLILLPIVGNAAEHVTSVWMAGAGKMELTIGVAIGSSIQIGVGLIPILVIVGWIINQDLTLFFENFETIVLFVSVLLVDILVADGKSNYLEGLLLGASQAFLFSLSSRAYVEPDDECLSQSRCTSSSPSPSGSPSKTSWRSLPVDLPSLSDPY</sequence>
<keyword evidence="4 10" id="KW-0109">Calcium transport</keyword>
<dbReference type="Pfam" id="PF01699">
    <property type="entry name" value="Na_Ca_ex"/>
    <property type="match status" value="2"/>
</dbReference>
<evidence type="ECO:0000256" key="8">
    <source>
        <dbReference type="ARBA" id="ARBA00023065"/>
    </source>
</evidence>
<feature type="transmembrane region" description="Helical" evidence="10">
    <location>
        <begin position="152"/>
        <end position="173"/>
    </location>
</feature>
<evidence type="ECO:0000256" key="4">
    <source>
        <dbReference type="ARBA" id="ARBA00022568"/>
    </source>
</evidence>
<keyword evidence="14" id="KW-1185">Reference proteome</keyword>
<keyword evidence="6 10" id="KW-0106">Calcium</keyword>
<feature type="transmembrane region" description="Helical" evidence="10">
    <location>
        <begin position="383"/>
        <end position="404"/>
    </location>
</feature>
<dbReference type="InterPro" id="IPR004837">
    <property type="entry name" value="NaCa_Exmemb"/>
</dbReference>
<evidence type="ECO:0000313" key="13">
    <source>
        <dbReference type="EMBL" id="KPV76060.1"/>
    </source>
</evidence>
<dbReference type="GO" id="GO:0012505">
    <property type="term" value="C:endomembrane system"/>
    <property type="evidence" value="ECO:0007669"/>
    <property type="project" value="UniProtKB-SubCell"/>
</dbReference>
<dbReference type="STRING" id="578459.A0A194S6D9"/>
<feature type="domain" description="Sodium/calcium exchanger membrane region" evidence="12">
    <location>
        <begin position="286"/>
        <end position="417"/>
    </location>
</feature>
<dbReference type="Proteomes" id="UP000053890">
    <property type="component" value="Unassembled WGS sequence"/>
</dbReference>
<dbReference type="EMBL" id="KQ474077">
    <property type="protein sequence ID" value="KPV76060.1"/>
    <property type="molecule type" value="Genomic_DNA"/>
</dbReference>
<feature type="region of interest" description="Disordered" evidence="11">
    <location>
        <begin position="1"/>
        <end position="40"/>
    </location>
</feature>
<feature type="transmembrane region" description="Helical" evidence="10">
    <location>
        <begin position="350"/>
        <end position="377"/>
    </location>
</feature>
<dbReference type="GO" id="GO:0000329">
    <property type="term" value="C:fungal-type vacuole membrane"/>
    <property type="evidence" value="ECO:0007669"/>
    <property type="project" value="TreeGrafter"/>
</dbReference>
<dbReference type="GeneID" id="28973190"/>
<comment type="caution">
    <text evidence="10">Lacks conserved residue(s) required for the propagation of feature annotation.</text>
</comment>
<dbReference type="Gene3D" id="1.20.1420.30">
    <property type="entry name" value="NCX, central ion-binding region"/>
    <property type="match status" value="1"/>
</dbReference>
<evidence type="ECO:0000313" key="14">
    <source>
        <dbReference type="Proteomes" id="UP000053890"/>
    </source>
</evidence>
<feature type="transmembrane region" description="Helical" evidence="10">
    <location>
        <begin position="286"/>
        <end position="308"/>
    </location>
</feature>
<evidence type="ECO:0000256" key="10">
    <source>
        <dbReference type="RuleBase" id="RU365028"/>
    </source>
</evidence>
<keyword evidence="10" id="KW-0050">Antiport</keyword>
<evidence type="ECO:0000259" key="12">
    <source>
        <dbReference type="Pfam" id="PF01699"/>
    </source>
</evidence>
<proteinExistence type="inferred from homology"/>
<feature type="transmembrane region" description="Helical" evidence="10">
    <location>
        <begin position="86"/>
        <end position="103"/>
    </location>
</feature>
<dbReference type="OrthoDB" id="1699231at2759"/>
<organism evidence="13 14">
    <name type="scientific">Rhodotorula graminis (strain WP1)</name>
    <dbReference type="NCBI Taxonomy" id="578459"/>
    <lineage>
        <taxon>Eukaryota</taxon>
        <taxon>Fungi</taxon>
        <taxon>Dikarya</taxon>
        <taxon>Basidiomycota</taxon>
        <taxon>Pucciniomycotina</taxon>
        <taxon>Microbotryomycetes</taxon>
        <taxon>Sporidiobolales</taxon>
        <taxon>Sporidiobolaceae</taxon>
        <taxon>Rhodotorula</taxon>
    </lineage>
</organism>
<name>A0A194S6D9_RHOGW</name>
<protein>
    <recommendedName>
        <fullName evidence="10">Vacuolar calcium ion transporter</fullName>
    </recommendedName>
</protein>
<comment type="subcellular location">
    <subcellularLocation>
        <location evidence="1">Endomembrane system</location>
        <topology evidence="1">Multi-pass membrane protein</topology>
    </subcellularLocation>
    <subcellularLocation>
        <location evidence="10">Vacuole membrane</location>
    </subcellularLocation>
</comment>
<evidence type="ECO:0000256" key="5">
    <source>
        <dbReference type="ARBA" id="ARBA00022692"/>
    </source>
</evidence>
<dbReference type="OMA" id="AVMITCN"/>
<comment type="function">
    <text evidence="10">Has a role in promoting intracellular calcium ion sequestration via the exchange of calcium ions for hydrogen ions across the vacuolar membrane. Involved also in manganese ion homeostasis via its uptake into the vacuole.</text>
</comment>
<evidence type="ECO:0000256" key="11">
    <source>
        <dbReference type="SAM" id="MobiDB-lite"/>
    </source>
</evidence>
<dbReference type="NCBIfam" id="TIGR00846">
    <property type="entry name" value="caca2"/>
    <property type="match status" value="1"/>
</dbReference>
<evidence type="ECO:0000256" key="7">
    <source>
        <dbReference type="ARBA" id="ARBA00022989"/>
    </source>
</evidence>
<feature type="compositionally biased region" description="Low complexity" evidence="11">
    <location>
        <begin position="441"/>
        <end position="463"/>
    </location>
</feature>